<organism evidence="1 2">
    <name type="scientific">Dendroctonus ponderosae</name>
    <name type="common">Mountain pine beetle</name>
    <dbReference type="NCBI Taxonomy" id="77166"/>
    <lineage>
        <taxon>Eukaryota</taxon>
        <taxon>Metazoa</taxon>
        <taxon>Ecdysozoa</taxon>
        <taxon>Arthropoda</taxon>
        <taxon>Hexapoda</taxon>
        <taxon>Insecta</taxon>
        <taxon>Pterygota</taxon>
        <taxon>Neoptera</taxon>
        <taxon>Endopterygota</taxon>
        <taxon>Coleoptera</taxon>
        <taxon>Polyphaga</taxon>
        <taxon>Cucujiformia</taxon>
        <taxon>Curculionidae</taxon>
        <taxon>Scolytinae</taxon>
        <taxon>Dendroctonus</taxon>
    </lineage>
</organism>
<reference evidence="2" key="1">
    <citation type="journal article" date="2013" name="Genome Biol.">
        <title>Draft genome of the mountain pine beetle, Dendroctonus ponderosae Hopkins, a major forest pest.</title>
        <authorList>
            <person name="Keeling C.I."/>
            <person name="Yuen M.M."/>
            <person name="Liao N.Y."/>
            <person name="Docking T.R."/>
            <person name="Chan S.K."/>
            <person name="Taylor G.A."/>
            <person name="Palmquist D.L."/>
            <person name="Jackman S.D."/>
            <person name="Nguyen A."/>
            <person name="Li M."/>
            <person name="Henderson H."/>
            <person name="Janes J.K."/>
            <person name="Zhao Y."/>
            <person name="Pandoh P."/>
            <person name="Moore R."/>
            <person name="Sperling F.A."/>
            <person name="Huber D.P."/>
            <person name="Birol I."/>
            <person name="Jones S.J."/>
            <person name="Bohlmann J."/>
        </authorList>
    </citation>
    <scope>NUCLEOTIDE SEQUENCE</scope>
</reference>
<keyword evidence="2" id="KW-1185">Reference proteome</keyword>
<dbReference type="GO" id="GO:0032797">
    <property type="term" value="C:SMN complex"/>
    <property type="evidence" value="ECO:0007669"/>
    <property type="project" value="InterPro"/>
</dbReference>
<dbReference type="PANTHER" id="PTHR16238">
    <property type="entry name" value="GEM-ASSOCIATED PROTEIN 8"/>
    <property type="match status" value="1"/>
</dbReference>
<dbReference type="Proteomes" id="UP000019118">
    <property type="component" value="Unassembled WGS sequence"/>
</dbReference>
<evidence type="ECO:0000313" key="1">
    <source>
        <dbReference type="EnsemblMetazoa" id="XP_019763790.1"/>
    </source>
</evidence>
<protein>
    <submittedName>
        <fullName evidence="1">Uncharacterized protein</fullName>
    </submittedName>
</protein>
<dbReference type="GeneID" id="109540060"/>
<evidence type="ECO:0000313" key="2">
    <source>
        <dbReference type="Proteomes" id="UP000019118"/>
    </source>
</evidence>
<sequence>MDNLAQLVFFNEPNQEMTGSLNNRKENSKKTKIEARVLNKTIVKRYRRGARNAKRRCRRKKSKKAYISMLKKGRITRETEELCSSIQEVDVVDMQELPELSSLPREVTEWQRQDQIAYWKSRAISFEIENKMLREHLRNVYADQIQQDYNQSQAWPSASSTTQQQRYEKKGKAALKQNCQDKVKVLPKEPIGKNRLTEMEKIYGDVAPKIMGMETAIELNYQRLMEEAPAYWPNIPLKL</sequence>
<dbReference type="KEGG" id="dpa:109540060"/>
<dbReference type="PANTHER" id="PTHR16238:SF7">
    <property type="entry name" value="GEM-ASSOCIATED PROTEIN 8"/>
    <property type="match status" value="1"/>
</dbReference>
<dbReference type="AlphaFoldDB" id="A0AAR5PS00"/>
<reference evidence="1" key="2">
    <citation type="submission" date="2024-08" db="UniProtKB">
        <authorList>
            <consortium name="EnsemblMetazoa"/>
        </authorList>
    </citation>
    <scope>IDENTIFICATION</scope>
</reference>
<proteinExistence type="predicted"/>
<dbReference type="GO" id="GO:0000387">
    <property type="term" value="P:spliceosomal snRNP assembly"/>
    <property type="evidence" value="ECO:0007669"/>
    <property type="project" value="InterPro"/>
</dbReference>
<accession>A0AAR5PS00</accession>
<dbReference type="InterPro" id="IPR034754">
    <property type="entry name" value="GEMIN8"/>
</dbReference>
<dbReference type="Pfam" id="PF15348">
    <property type="entry name" value="GEMIN8"/>
    <property type="match status" value="1"/>
</dbReference>
<dbReference type="EnsemblMetazoa" id="XM_019908231.1">
    <property type="protein sequence ID" value="XP_019763790.1"/>
    <property type="gene ID" value="LOC109540062"/>
</dbReference>
<name>A0AAR5PS00_DENPD</name>